<dbReference type="AlphaFoldDB" id="A0A918SGB1"/>
<sequence length="57" mass="6664">MSGRRVREEEISGKTVGSGEENLEKNIVEQLFYLEGKMVKIFSIPGKKYLIICYCWY</sequence>
<proteinExistence type="predicted"/>
<dbReference type="Proteomes" id="UP000610456">
    <property type="component" value="Unassembled WGS sequence"/>
</dbReference>
<reference evidence="1" key="2">
    <citation type="submission" date="2020-09" db="EMBL/GenBank/DDBJ databases">
        <authorList>
            <person name="Sun Q."/>
            <person name="Kim S."/>
        </authorList>
    </citation>
    <scope>NUCLEOTIDE SEQUENCE</scope>
    <source>
        <strain evidence="1">KCTC 12719</strain>
    </source>
</reference>
<keyword evidence="2" id="KW-1185">Reference proteome</keyword>
<dbReference type="RefSeq" id="WP_189604516.1">
    <property type="nucleotide sequence ID" value="NZ_BMXB01000006.1"/>
</dbReference>
<gene>
    <name evidence="1" type="ORF">GCM10007103_19130</name>
</gene>
<evidence type="ECO:0000313" key="1">
    <source>
        <dbReference type="EMBL" id="GHA37776.1"/>
    </source>
</evidence>
<reference evidence="1" key="1">
    <citation type="journal article" date="2014" name="Int. J. Syst. Evol. Microbiol.">
        <title>Complete genome sequence of Corynebacterium casei LMG S-19264T (=DSM 44701T), isolated from a smear-ripened cheese.</title>
        <authorList>
            <consortium name="US DOE Joint Genome Institute (JGI-PGF)"/>
            <person name="Walter F."/>
            <person name="Albersmeier A."/>
            <person name="Kalinowski J."/>
            <person name="Ruckert C."/>
        </authorList>
    </citation>
    <scope>NUCLEOTIDE SEQUENCE</scope>
    <source>
        <strain evidence="1">KCTC 12719</strain>
    </source>
</reference>
<protein>
    <submittedName>
        <fullName evidence="1">Uncharacterized protein</fullName>
    </submittedName>
</protein>
<name>A0A918SGB1_9FLAO</name>
<accession>A0A918SGB1</accession>
<organism evidence="1 2">
    <name type="scientific">Salinimicrobium marinum</name>
    <dbReference type="NCBI Taxonomy" id="680283"/>
    <lineage>
        <taxon>Bacteria</taxon>
        <taxon>Pseudomonadati</taxon>
        <taxon>Bacteroidota</taxon>
        <taxon>Flavobacteriia</taxon>
        <taxon>Flavobacteriales</taxon>
        <taxon>Flavobacteriaceae</taxon>
        <taxon>Salinimicrobium</taxon>
    </lineage>
</organism>
<evidence type="ECO:0000313" key="2">
    <source>
        <dbReference type="Proteomes" id="UP000610456"/>
    </source>
</evidence>
<comment type="caution">
    <text evidence="1">The sequence shown here is derived from an EMBL/GenBank/DDBJ whole genome shotgun (WGS) entry which is preliminary data.</text>
</comment>
<dbReference type="EMBL" id="BMXB01000006">
    <property type="protein sequence ID" value="GHA37776.1"/>
    <property type="molecule type" value="Genomic_DNA"/>
</dbReference>